<sequence>MTVTSFATGGVGGRLMELIRRNGNDTSTSLIHPEWDHAHSDHVVGEKDKKKEKHLDKGKGKEKTTAKVKNPDVTPPSALVGGVYALEGAAND</sequence>
<dbReference type="Proteomes" id="UP001465668">
    <property type="component" value="Unassembled WGS sequence"/>
</dbReference>
<accession>A0ABR2Y2R9</accession>
<gene>
    <name evidence="2" type="ORF">SCAR479_03012</name>
</gene>
<keyword evidence="3" id="KW-1185">Reference proteome</keyword>
<comment type="caution">
    <text evidence="2">The sequence shown here is derived from an EMBL/GenBank/DDBJ whole genome shotgun (WGS) entry which is preliminary data.</text>
</comment>
<evidence type="ECO:0000256" key="1">
    <source>
        <dbReference type="SAM" id="MobiDB-lite"/>
    </source>
</evidence>
<protein>
    <submittedName>
        <fullName evidence="2">Uncharacterized protein</fullName>
    </submittedName>
</protein>
<feature type="region of interest" description="Disordered" evidence="1">
    <location>
        <begin position="30"/>
        <end position="74"/>
    </location>
</feature>
<feature type="compositionally biased region" description="Basic and acidic residues" evidence="1">
    <location>
        <begin position="33"/>
        <end position="65"/>
    </location>
</feature>
<dbReference type="EMBL" id="JARVKM010000007">
    <property type="protein sequence ID" value="KAK9780375.1"/>
    <property type="molecule type" value="Genomic_DNA"/>
</dbReference>
<reference evidence="2 3" key="1">
    <citation type="submission" date="2024-02" db="EMBL/GenBank/DDBJ databases">
        <title>First draft genome assembly of two strains of Seiridium cardinale.</title>
        <authorList>
            <person name="Emiliani G."/>
            <person name="Scali E."/>
        </authorList>
    </citation>
    <scope>NUCLEOTIDE SEQUENCE [LARGE SCALE GENOMIC DNA]</scope>
    <source>
        <strain evidence="2 3">BM-138-000479</strain>
    </source>
</reference>
<evidence type="ECO:0000313" key="2">
    <source>
        <dbReference type="EMBL" id="KAK9780375.1"/>
    </source>
</evidence>
<evidence type="ECO:0000313" key="3">
    <source>
        <dbReference type="Proteomes" id="UP001465668"/>
    </source>
</evidence>
<proteinExistence type="predicted"/>
<name>A0ABR2Y2R9_9PEZI</name>
<organism evidence="2 3">
    <name type="scientific">Seiridium cardinale</name>
    <dbReference type="NCBI Taxonomy" id="138064"/>
    <lineage>
        <taxon>Eukaryota</taxon>
        <taxon>Fungi</taxon>
        <taxon>Dikarya</taxon>
        <taxon>Ascomycota</taxon>
        <taxon>Pezizomycotina</taxon>
        <taxon>Sordariomycetes</taxon>
        <taxon>Xylariomycetidae</taxon>
        <taxon>Amphisphaeriales</taxon>
        <taxon>Sporocadaceae</taxon>
        <taxon>Seiridium</taxon>
    </lineage>
</organism>